<sequence>MEASPEKALAGAIAGQLAAGLSQDETVAHFIRSTYGALDAGELAALVADRDDPQAASLVELLLFPGEAVARALEPGLAAAGLDTAGQERLTEALCASVSRAVAVLPDGTRLALPLEADDVARFVARLAPTRTLPRQASAVINERFGAAAALDLAVAARQTGPDWTPGKTSFLTTLAGRLPTETPQSVAALAYALRFLAGLGPRALPVPALIARHGRLVAQLRRARQQEQALSESNFETLAMTGNRLPYLHAPDIARELALAEAVIVAATGRPAPDTAASCLDMGAVEDMDELLAAFGEQPA</sequence>
<dbReference type="Proteomes" id="UP000006250">
    <property type="component" value="Unassembled WGS sequence"/>
</dbReference>
<proteinExistence type="predicted"/>
<evidence type="ECO:0000313" key="1">
    <source>
        <dbReference type="EMBL" id="EFL52271.1"/>
    </source>
</evidence>
<comment type="caution">
    <text evidence="1">The sequence shown here is derived from an EMBL/GenBank/DDBJ whole genome shotgun (WGS) entry which is preliminary data.</text>
</comment>
<keyword evidence="2" id="KW-1185">Reference proteome</keyword>
<dbReference type="OrthoDB" id="5450701at2"/>
<accession>E1JTZ2</accession>
<evidence type="ECO:0000313" key="2">
    <source>
        <dbReference type="Proteomes" id="UP000006250"/>
    </source>
</evidence>
<dbReference type="AlphaFoldDB" id="E1JTZ2"/>
<reference evidence="1 2" key="1">
    <citation type="submission" date="2010-08" db="EMBL/GenBank/DDBJ databases">
        <title>The draft genome of Desulfovibrio fructosovorans JJ.</title>
        <authorList>
            <consortium name="US DOE Joint Genome Institute (JGI-PGF)"/>
            <person name="Lucas S."/>
            <person name="Copeland A."/>
            <person name="Lapidus A."/>
            <person name="Cheng J.-F."/>
            <person name="Bruce D."/>
            <person name="Goodwin L."/>
            <person name="Pitluck S."/>
            <person name="Land M.L."/>
            <person name="Hauser L."/>
            <person name="Chang Y.-J."/>
            <person name="Jeffries C."/>
            <person name="Wall J.D."/>
            <person name="Stahl D.A."/>
            <person name="Arkin A.P."/>
            <person name="Dehal P."/>
            <person name="Stolyar S.M."/>
            <person name="Hazen T.C."/>
            <person name="Woyke T.J."/>
        </authorList>
    </citation>
    <scope>NUCLEOTIDE SEQUENCE [LARGE SCALE GENOMIC DNA]</scope>
    <source>
        <strain evidence="1 2">JJ</strain>
    </source>
</reference>
<dbReference type="eggNOG" id="ENOG50330U5">
    <property type="taxonomic scope" value="Bacteria"/>
</dbReference>
<dbReference type="RefSeq" id="WP_005991872.1">
    <property type="nucleotide sequence ID" value="NZ_AECZ01000005.1"/>
</dbReference>
<protein>
    <submittedName>
        <fullName evidence="1">Uncharacterized protein</fullName>
    </submittedName>
</protein>
<dbReference type="EMBL" id="AECZ01000005">
    <property type="protein sequence ID" value="EFL52271.1"/>
    <property type="molecule type" value="Genomic_DNA"/>
</dbReference>
<gene>
    <name evidence="1" type="ORF">DesfrDRAFT_1091</name>
</gene>
<dbReference type="STRING" id="596151.DesfrDRAFT_1091"/>
<name>E1JTZ2_SOLFR</name>
<organism evidence="1 2">
    <name type="scientific">Solidesulfovibrio fructosivorans JJ]</name>
    <dbReference type="NCBI Taxonomy" id="596151"/>
    <lineage>
        <taxon>Bacteria</taxon>
        <taxon>Pseudomonadati</taxon>
        <taxon>Thermodesulfobacteriota</taxon>
        <taxon>Desulfovibrionia</taxon>
        <taxon>Desulfovibrionales</taxon>
        <taxon>Desulfovibrionaceae</taxon>
        <taxon>Solidesulfovibrio</taxon>
    </lineage>
</organism>